<dbReference type="PANTHER" id="PTHR38042:SF1">
    <property type="entry name" value="UROPORPHYRINOGEN-III SYNTHASE, CHLOROPLASTIC"/>
    <property type="match status" value="1"/>
</dbReference>
<comment type="function">
    <text evidence="6 9">Catalyzes cyclization of the linear tetrapyrrole, hydroxymethylbilane, to the macrocyclic uroporphyrinogen III.</text>
</comment>
<evidence type="ECO:0000256" key="3">
    <source>
        <dbReference type="ARBA" id="ARBA00013109"/>
    </source>
</evidence>
<dbReference type="AlphaFoldDB" id="A0A6S6TB11"/>
<reference evidence="11" key="1">
    <citation type="submission" date="2020-01" db="EMBL/GenBank/DDBJ databases">
        <authorList>
            <person name="Meier V. D."/>
            <person name="Meier V D."/>
        </authorList>
    </citation>
    <scope>NUCLEOTIDE SEQUENCE</scope>
    <source>
        <strain evidence="11">HLG_WM_MAG_01</strain>
    </source>
</reference>
<feature type="domain" description="Tetrapyrrole biosynthesis uroporphyrinogen III synthase" evidence="10">
    <location>
        <begin position="12"/>
        <end position="200"/>
    </location>
</feature>
<comment type="pathway">
    <text evidence="1 9">Porphyrin-containing compound metabolism; protoporphyrin-IX biosynthesis; coproporphyrinogen-III from 5-aminolevulinate: step 3/4.</text>
</comment>
<evidence type="ECO:0000259" key="10">
    <source>
        <dbReference type="Pfam" id="PF02602"/>
    </source>
</evidence>
<protein>
    <recommendedName>
        <fullName evidence="7 9">Uroporphyrinogen-III synthase</fullName>
        <ecNumber evidence="3 9">4.2.1.75</ecNumber>
    </recommendedName>
</protein>
<name>A0A6S6TB11_9BACT</name>
<sequence>MIYLLSPVSKKETIHLPMISFSLCEERLELNDYDLLMFTSKQAVLSVEALNPQWKNISCLAIGKATAKQIESLGGTVAYCPESFYGETLSREIIEKFKNKNILYIRPKVISFDSKGFLHKEGIEIDEKIIYETSCVSYNEDQKPPKKSTIIFTSPSTIHCFLKSFEWDSSYIAVVIGEATKAHLPKNAHYEVADSPLITSCIEKAKQILNPNKL</sequence>
<organism evidence="11">
    <name type="scientific">uncultured Sulfurovum sp</name>
    <dbReference type="NCBI Taxonomy" id="269237"/>
    <lineage>
        <taxon>Bacteria</taxon>
        <taxon>Pseudomonadati</taxon>
        <taxon>Campylobacterota</taxon>
        <taxon>Epsilonproteobacteria</taxon>
        <taxon>Campylobacterales</taxon>
        <taxon>Sulfurovaceae</taxon>
        <taxon>Sulfurovum</taxon>
        <taxon>environmental samples</taxon>
    </lineage>
</organism>
<keyword evidence="5 9" id="KW-0627">Porphyrin biosynthesis</keyword>
<accession>A0A6S6TB11</accession>
<keyword evidence="4 9" id="KW-0456">Lyase</keyword>
<dbReference type="GO" id="GO:0006780">
    <property type="term" value="P:uroporphyrinogen III biosynthetic process"/>
    <property type="evidence" value="ECO:0007669"/>
    <property type="project" value="UniProtKB-UniRule"/>
</dbReference>
<dbReference type="GO" id="GO:0004852">
    <property type="term" value="F:uroporphyrinogen-III synthase activity"/>
    <property type="evidence" value="ECO:0007669"/>
    <property type="project" value="UniProtKB-UniRule"/>
</dbReference>
<dbReference type="InterPro" id="IPR036108">
    <property type="entry name" value="4pyrrol_syn_uPrphyn_synt_sf"/>
</dbReference>
<dbReference type="SUPFAM" id="SSF69618">
    <property type="entry name" value="HemD-like"/>
    <property type="match status" value="1"/>
</dbReference>
<dbReference type="EMBL" id="CACVAS010000107">
    <property type="protein sequence ID" value="CAA6820511.1"/>
    <property type="molecule type" value="Genomic_DNA"/>
</dbReference>
<comment type="similarity">
    <text evidence="2 9">Belongs to the uroporphyrinogen-III synthase family.</text>
</comment>
<dbReference type="UniPathway" id="UPA00251">
    <property type="reaction ID" value="UER00320"/>
</dbReference>
<gene>
    <name evidence="11" type="ORF">HELGO_WM666</name>
</gene>
<evidence type="ECO:0000256" key="5">
    <source>
        <dbReference type="ARBA" id="ARBA00023244"/>
    </source>
</evidence>
<evidence type="ECO:0000256" key="2">
    <source>
        <dbReference type="ARBA" id="ARBA00008133"/>
    </source>
</evidence>
<dbReference type="EC" id="4.2.1.75" evidence="3 9"/>
<dbReference type="Gene3D" id="3.40.50.10090">
    <property type="match status" value="2"/>
</dbReference>
<evidence type="ECO:0000313" key="11">
    <source>
        <dbReference type="EMBL" id="CAA6820511.1"/>
    </source>
</evidence>
<evidence type="ECO:0000256" key="1">
    <source>
        <dbReference type="ARBA" id="ARBA00004772"/>
    </source>
</evidence>
<dbReference type="PANTHER" id="PTHR38042">
    <property type="entry name" value="UROPORPHYRINOGEN-III SYNTHASE, CHLOROPLASTIC"/>
    <property type="match status" value="1"/>
</dbReference>
<dbReference type="CDD" id="cd06578">
    <property type="entry name" value="HemD"/>
    <property type="match status" value="1"/>
</dbReference>
<dbReference type="Pfam" id="PF02602">
    <property type="entry name" value="HEM4"/>
    <property type="match status" value="1"/>
</dbReference>
<evidence type="ECO:0000256" key="8">
    <source>
        <dbReference type="ARBA" id="ARBA00048617"/>
    </source>
</evidence>
<evidence type="ECO:0000256" key="7">
    <source>
        <dbReference type="ARBA" id="ARBA00040167"/>
    </source>
</evidence>
<dbReference type="InterPro" id="IPR003754">
    <property type="entry name" value="4pyrrol_synth_uPrphyn_synth"/>
</dbReference>
<dbReference type="InterPro" id="IPR039793">
    <property type="entry name" value="UROS/Hem4"/>
</dbReference>
<evidence type="ECO:0000256" key="6">
    <source>
        <dbReference type="ARBA" id="ARBA00037589"/>
    </source>
</evidence>
<evidence type="ECO:0000256" key="9">
    <source>
        <dbReference type="RuleBase" id="RU366031"/>
    </source>
</evidence>
<evidence type="ECO:0000256" key="4">
    <source>
        <dbReference type="ARBA" id="ARBA00023239"/>
    </source>
</evidence>
<proteinExistence type="inferred from homology"/>
<dbReference type="GO" id="GO:0006782">
    <property type="term" value="P:protoporphyrinogen IX biosynthetic process"/>
    <property type="evidence" value="ECO:0007669"/>
    <property type="project" value="UniProtKB-UniRule"/>
</dbReference>
<comment type="catalytic activity">
    <reaction evidence="8 9">
        <text>hydroxymethylbilane = uroporphyrinogen III + H2O</text>
        <dbReference type="Rhea" id="RHEA:18965"/>
        <dbReference type="ChEBI" id="CHEBI:15377"/>
        <dbReference type="ChEBI" id="CHEBI:57308"/>
        <dbReference type="ChEBI" id="CHEBI:57845"/>
        <dbReference type="EC" id="4.2.1.75"/>
    </reaction>
</comment>